<dbReference type="Gramene" id="MELO3C025249.2.1">
    <property type="protein sequence ID" value="MELO3C025249.2.1"/>
    <property type="gene ID" value="MELO3C025249.2"/>
</dbReference>
<protein>
    <submittedName>
        <fullName evidence="1">Uncharacterized protein</fullName>
    </submittedName>
</protein>
<sequence>MAMRLGGRTSAVENCRPTAIESNQVRDDKDCCGDSVEQIENGVYDDENVLRRSVEIKQCGEVWQLM</sequence>
<dbReference type="EnsemblPlants" id="MELO3C025249.2.1">
    <property type="protein sequence ID" value="MELO3C025249.2.1"/>
    <property type="gene ID" value="MELO3C025249.2"/>
</dbReference>
<reference evidence="1" key="1">
    <citation type="submission" date="2023-03" db="UniProtKB">
        <authorList>
            <consortium name="EnsemblPlants"/>
        </authorList>
    </citation>
    <scope>IDENTIFICATION</scope>
</reference>
<accession>A0A9I9DWF2</accession>
<organism evidence="1">
    <name type="scientific">Cucumis melo</name>
    <name type="common">Muskmelon</name>
    <dbReference type="NCBI Taxonomy" id="3656"/>
    <lineage>
        <taxon>Eukaryota</taxon>
        <taxon>Viridiplantae</taxon>
        <taxon>Streptophyta</taxon>
        <taxon>Embryophyta</taxon>
        <taxon>Tracheophyta</taxon>
        <taxon>Spermatophyta</taxon>
        <taxon>Magnoliopsida</taxon>
        <taxon>eudicotyledons</taxon>
        <taxon>Gunneridae</taxon>
        <taxon>Pentapetalae</taxon>
        <taxon>rosids</taxon>
        <taxon>fabids</taxon>
        <taxon>Cucurbitales</taxon>
        <taxon>Cucurbitaceae</taxon>
        <taxon>Benincaseae</taxon>
        <taxon>Cucumis</taxon>
    </lineage>
</organism>
<evidence type="ECO:0000313" key="1">
    <source>
        <dbReference type="EnsemblPlants" id="MELO3C025249.2.1"/>
    </source>
</evidence>
<dbReference type="AlphaFoldDB" id="A0A9I9DWF2"/>
<name>A0A9I9DWF2_CUCME</name>
<proteinExistence type="predicted"/>